<reference evidence="2 3" key="1">
    <citation type="submission" date="2019-06" db="EMBL/GenBank/DDBJ databases">
        <title>Sequencing the genomes of 1000 actinobacteria strains.</title>
        <authorList>
            <person name="Klenk H.-P."/>
        </authorList>
    </citation>
    <scope>NUCLEOTIDE SEQUENCE [LARGE SCALE GENOMIC DNA]</scope>
    <source>
        <strain evidence="2 3">DSM 19560</strain>
    </source>
</reference>
<feature type="domain" description="SnoaL-like" evidence="1">
    <location>
        <begin position="9"/>
        <end position="117"/>
    </location>
</feature>
<dbReference type="Pfam" id="PF12680">
    <property type="entry name" value="SnoaL_2"/>
    <property type="match status" value="1"/>
</dbReference>
<protein>
    <submittedName>
        <fullName evidence="2">Ketosteroid isomerase-like protein</fullName>
    </submittedName>
</protein>
<dbReference type="AlphaFoldDB" id="A0A561E2Y6"/>
<sequence>MTTSSRQTVEAFLTGLRLRDIGGALSCVRDDAVVTVFPTRVIDGGRADLADLLTDIARAFPDLLLTVSHIVEVGQVVVAEFKLEGTQAADFLGAINQEKHLDIDTAWRFTVVDDRISAIEAYWCQNQLYRRLAVKRQDHVTIV</sequence>
<gene>
    <name evidence="2" type="ORF">BKA23_2323</name>
</gene>
<name>A0A561E2Y6_9MICO</name>
<dbReference type="Proteomes" id="UP000318297">
    <property type="component" value="Unassembled WGS sequence"/>
</dbReference>
<proteinExistence type="predicted"/>
<keyword evidence="3" id="KW-1185">Reference proteome</keyword>
<dbReference type="RefSeq" id="WP_145228719.1">
    <property type="nucleotide sequence ID" value="NZ_VIVQ01000002.1"/>
</dbReference>
<accession>A0A561E2Y6</accession>
<keyword evidence="2" id="KW-0413">Isomerase</keyword>
<evidence type="ECO:0000313" key="2">
    <source>
        <dbReference type="EMBL" id="TWE09977.1"/>
    </source>
</evidence>
<evidence type="ECO:0000259" key="1">
    <source>
        <dbReference type="Pfam" id="PF12680"/>
    </source>
</evidence>
<dbReference type="OrthoDB" id="6692273at2"/>
<dbReference type="GO" id="GO:0016853">
    <property type="term" value="F:isomerase activity"/>
    <property type="evidence" value="ECO:0007669"/>
    <property type="project" value="UniProtKB-KW"/>
</dbReference>
<dbReference type="InterPro" id="IPR037401">
    <property type="entry name" value="SnoaL-like"/>
</dbReference>
<organism evidence="2 3">
    <name type="scientific">Rudaeicoccus suwonensis</name>
    <dbReference type="NCBI Taxonomy" id="657409"/>
    <lineage>
        <taxon>Bacteria</taxon>
        <taxon>Bacillati</taxon>
        <taxon>Actinomycetota</taxon>
        <taxon>Actinomycetes</taxon>
        <taxon>Micrococcales</taxon>
        <taxon>Dermacoccaceae</taxon>
        <taxon>Rudaeicoccus</taxon>
    </lineage>
</organism>
<dbReference type="EMBL" id="VIVQ01000002">
    <property type="protein sequence ID" value="TWE09977.1"/>
    <property type="molecule type" value="Genomic_DNA"/>
</dbReference>
<evidence type="ECO:0000313" key="3">
    <source>
        <dbReference type="Proteomes" id="UP000318297"/>
    </source>
</evidence>
<dbReference type="SUPFAM" id="SSF54427">
    <property type="entry name" value="NTF2-like"/>
    <property type="match status" value="1"/>
</dbReference>
<comment type="caution">
    <text evidence="2">The sequence shown here is derived from an EMBL/GenBank/DDBJ whole genome shotgun (WGS) entry which is preliminary data.</text>
</comment>
<dbReference type="InterPro" id="IPR032710">
    <property type="entry name" value="NTF2-like_dom_sf"/>
</dbReference>
<dbReference type="Gene3D" id="3.10.450.50">
    <property type="match status" value="1"/>
</dbReference>